<dbReference type="PANTHER" id="PTHR23257">
    <property type="entry name" value="SERINE-THREONINE PROTEIN KINASE"/>
    <property type="match status" value="1"/>
</dbReference>
<dbReference type="Pfam" id="PF07714">
    <property type="entry name" value="PK_Tyr_Ser-Thr"/>
    <property type="match status" value="1"/>
</dbReference>
<dbReference type="EMBL" id="JAPFFF010000007">
    <property type="protein sequence ID" value="KAK8886536.1"/>
    <property type="molecule type" value="Genomic_DNA"/>
</dbReference>
<dbReference type="Proteomes" id="UP001470230">
    <property type="component" value="Unassembled WGS sequence"/>
</dbReference>
<keyword evidence="1" id="KW-0175">Coiled coil</keyword>
<dbReference type="InterPro" id="IPR001245">
    <property type="entry name" value="Ser-Thr/Tyr_kinase_cat_dom"/>
</dbReference>
<comment type="caution">
    <text evidence="4">The sequence shown here is derived from an EMBL/GenBank/DDBJ whole genome shotgun (WGS) entry which is preliminary data.</text>
</comment>
<keyword evidence="5" id="KW-1185">Reference proteome</keyword>
<evidence type="ECO:0000256" key="2">
    <source>
        <dbReference type="SAM" id="MobiDB-lite"/>
    </source>
</evidence>
<feature type="region of interest" description="Disordered" evidence="2">
    <location>
        <begin position="393"/>
        <end position="417"/>
    </location>
</feature>
<dbReference type="SUPFAM" id="SSF50985">
    <property type="entry name" value="RCC1/BLIP-II"/>
    <property type="match status" value="1"/>
</dbReference>
<protein>
    <recommendedName>
        <fullName evidence="3">Protein kinase domain-containing protein</fullName>
    </recommendedName>
</protein>
<gene>
    <name evidence="4" type="ORF">M9Y10_042000</name>
</gene>
<name>A0ABR2K6W5_9EUKA</name>
<evidence type="ECO:0000259" key="3">
    <source>
        <dbReference type="PROSITE" id="PS50011"/>
    </source>
</evidence>
<accession>A0ABR2K6W5</accession>
<dbReference type="InterPro" id="IPR011009">
    <property type="entry name" value="Kinase-like_dom_sf"/>
</dbReference>
<sequence length="821" mass="93492">MLLVAGYNKYKQLIAETNDPENKPRIYPPQVVTIKSDIKSFSTYAHHSVKIDEDGHAYAIGKDLNFRIGTTNRQVYSEFTQITFDEIHEKFISAHCGIQFTLYITELYRLVLCCELDLKTIPRIFQLDTRPISLFGGCKTCAIIDENGDIYLINPANLYKEINNNDSLKNDFYHLRPSIHLPNPAHMIACGTNNLFTLTKDGHIYSTNYQGNLNKYEEFVIPKRNENSKITRISGTGNGFFAIDSDGFVYGYSQCQKFNQLATSDEKSKEHFILIEALQKYKIEEAFCGIGHSFFITKSGELLSCGSNRFRQLLINGFTEQLSPVPLKVDIGKSNKAKSAIAGNAVTVIFLNSVPQNCPNLVNSLVSTSKKISVKKISKKHFLPKVSPVEANKCSSTPSSPISSHITPMNTSSISPKQAPLIQSPIQKKLPAFSEPSTPIRNPNKVSAFSMKSMVPKHSMIKIDNDNQPKKSQIKNDQSDLLDRLEKSEKENEELKIQNSFLFKILRQINKGKNDNEKRFISFEELIELKTIRYLSRKETIDVSLVERKTDKKSEYYVQKTFKTADFKKFQKFMREFEIISSINHPSIVKFYRYSNVTRDVPNPLLLVEYLPFNLIELMSNGSIELNDTIKVSMIIDIAFGLRFLHDVQKVMHRNLKPENILLTKKFHAKIGDFAWANSIDIDLVYSQKEAVSMAFMAPELLNGDDYDEKVDQFSFGKIVYYIVTGGKQPPFNMMEIDRGVTFKRLPSFTDLAADLMEKCCAYSAENRPLFSEIIEMIEKGGFLILPNVDASVLKERMIKLKTLESVNNMFDDQGSKDENI</sequence>
<feature type="compositionally biased region" description="Low complexity" evidence="2">
    <location>
        <begin position="395"/>
        <end position="408"/>
    </location>
</feature>
<dbReference type="InterPro" id="IPR009091">
    <property type="entry name" value="RCC1/BLIP-II"/>
</dbReference>
<proteinExistence type="predicted"/>
<dbReference type="InterPro" id="IPR000719">
    <property type="entry name" value="Prot_kinase_dom"/>
</dbReference>
<evidence type="ECO:0000313" key="5">
    <source>
        <dbReference type="Proteomes" id="UP001470230"/>
    </source>
</evidence>
<dbReference type="PROSITE" id="PS50011">
    <property type="entry name" value="PROTEIN_KINASE_DOM"/>
    <property type="match status" value="1"/>
</dbReference>
<dbReference type="Gene3D" id="2.130.10.30">
    <property type="entry name" value="Regulator of chromosome condensation 1/beta-lactamase-inhibitor protein II"/>
    <property type="match status" value="1"/>
</dbReference>
<dbReference type="Gene3D" id="1.10.510.10">
    <property type="entry name" value="Transferase(Phosphotransferase) domain 1"/>
    <property type="match status" value="1"/>
</dbReference>
<reference evidence="4 5" key="1">
    <citation type="submission" date="2024-04" db="EMBL/GenBank/DDBJ databases">
        <title>Tritrichomonas musculus Genome.</title>
        <authorList>
            <person name="Alves-Ferreira E."/>
            <person name="Grigg M."/>
            <person name="Lorenzi H."/>
            <person name="Galac M."/>
        </authorList>
    </citation>
    <scope>NUCLEOTIDE SEQUENCE [LARGE SCALE GENOMIC DNA]</scope>
    <source>
        <strain evidence="4 5">EAF2021</strain>
    </source>
</reference>
<feature type="coiled-coil region" evidence="1">
    <location>
        <begin position="471"/>
        <end position="498"/>
    </location>
</feature>
<organism evidence="4 5">
    <name type="scientific">Tritrichomonas musculus</name>
    <dbReference type="NCBI Taxonomy" id="1915356"/>
    <lineage>
        <taxon>Eukaryota</taxon>
        <taxon>Metamonada</taxon>
        <taxon>Parabasalia</taxon>
        <taxon>Tritrichomonadida</taxon>
        <taxon>Tritrichomonadidae</taxon>
        <taxon>Tritrichomonas</taxon>
    </lineage>
</organism>
<evidence type="ECO:0000256" key="1">
    <source>
        <dbReference type="SAM" id="Coils"/>
    </source>
</evidence>
<dbReference type="InterPro" id="IPR050167">
    <property type="entry name" value="Ser_Thr_protein_kinase"/>
</dbReference>
<feature type="domain" description="Protein kinase" evidence="3">
    <location>
        <begin position="503"/>
        <end position="784"/>
    </location>
</feature>
<dbReference type="SUPFAM" id="SSF56112">
    <property type="entry name" value="Protein kinase-like (PK-like)"/>
    <property type="match status" value="1"/>
</dbReference>
<evidence type="ECO:0000313" key="4">
    <source>
        <dbReference type="EMBL" id="KAK8886536.1"/>
    </source>
</evidence>